<comment type="catalytic activity">
    <reaction evidence="6">
        <text>tRNA(Sec) + L-serine + ATP = L-seryl-tRNA(Sec) + AMP + diphosphate + H(+)</text>
        <dbReference type="Rhea" id="RHEA:42580"/>
        <dbReference type="Rhea" id="RHEA-COMP:9742"/>
        <dbReference type="Rhea" id="RHEA-COMP:10128"/>
        <dbReference type="ChEBI" id="CHEBI:15378"/>
        <dbReference type="ChEBI" id="CHEBI:30616"/>
        <dbReference type="ChEBI" id="CHEBI:33019"/>
        <dbReference type="ChEBI" id="CHEBI:33384"/>
        <dbReference type="ChEBI" id="CHEBI:78442"/>
        <dbReference type="ChEBI" id="CHEBI:78533"/>
        <dbReference type="ChEBI" id="CHEBI:456215"/>
        <dbReference type="EC" id="6.1.1.11"/>
    </reaction>
</comment>
<evidence type="ECO:0000256" key="8">
    <source>
        <dbReference type="PIRSR" id="PIRSR001529-2"/>
    </source>
</evidence>
<comment type="pathway">
    <text evidence="6">Aminoacyl-tRNA biosynthesis; selenocysteinyl-tRNA(Sec) biosynthesis; L-seryl-tRNA(Sec) from L-serine and tRNA(Sec): step 1/1.</text>
</comment>
<feature type="binding site" evidence="6">
    <location>
        <position position="282"/>
    </location>
    <ligand>
        <name>ATP</name>
        <dbReference type="ChEBI" id="CHEBI:30616"/>
    </ligand>
</feature>
<evidence type="ECO:0000256" key="2">
    <source>
        <dbReference type="ARBA" id="ARBA00022741"/>
    </source>
</evidence>
<evidence type="ECO:0000313" key="11">
    <source>
        <dbReference type="EMBL" id="OGY98480.1"/>
    </source>
</evidence>
<organism evidence="11 12">
    <name type="scientific">Candidatus Liptonbacteria bacterium RIFCSPHIGHO2_12_FULL_60_13</name>
    <dbReference type="NCBI Taxonomy" id="1798648"/>
    <lineage>
        <taxon>Bacteria</taxon>
        <taxon>Candidatus Liptoniibacteriota</taxon>
    </lineage>
</organism>
<dbReference type="PROSITE" id="PS50862">
    <property type="entry name" value="AA_TRNA_LIGASE_II"/>
    <property type="match status" value="1"/>
</dbReference>
<dbReference type="InterPro" id="IPR015866">
    <property type="entry name" value="Ser-tRNA-synth_1_N"/>
</dbReference>
<keyword evidence="9" id="KW-0175">Coiled coil</keyword>
<feature type="binding site" evidence="8">
    <location>
        <begin position="282"/>
        <end position="285"/>
    </location>
    <ligand>
        <name>ATP</name>
        <dbReference type="ChEBI" id="CHEBI:30616"/>
    </ligand>
</feature>
<dbReference type="Gene3D" id="3.30.930.10">
    <property type="entry name" value="Bira Bifunctional Protein, Domain 2"/>
    <property type="match status" value="1"/>
</dbReference>
<dbReference type="InterPro" id="IPR042103">
    <property type="entry name" value="SerRS_1_N_sf"/>
</dbReference>
<comment type="subcellular location">
    <subcellularLocation>
        <location evidence="6">Cytoplasm</location>
    </subcellularLocation>
</comment>
<dbReference type="GO" id="GO:0005737">
    <property type="term" value="C:cytoplasm"/>
    <property type="evidence" value="ECO:0007669"/>
    <property type="project" value="UniProtKB-SubCell"/>
</dbReference>
<dbReference type="PANTHER" id="PTHR11778">
    <property type="entry name" value="SERYL-TRNA SYNTHETASE"/>
    <property type="match status" value="1"/>
</dbReference>
<dbReference type="Pfam" id="PF00587">
    <property type="entry name" value="tRNA-synt_2b"/>
    <property type="match status" value="1"/>
</dbReference>
<gene>
    <name evidence="6" type="primary">serS</name>
    <name evidence="11" type="ORF">A3E09_01945</name>
</gene>
<feature type="coiled-coil region" evidence="9">
    <location>
        <begin position="45"/>
        <end position="84"/>
    </location>
</feature>
<keyword evidence="1 6" id="KW-0436">Ligase</keyword>
<evidence type="ECO:0000256" key="7">
    <source>
        <dbReference type="PIRSR" id="PIRSR001529-1"/>
    </source>
</evidence>
<proteinExistence type="inferred from homology"/>
<feature type="site" description="Important for serine binding" evidence="7">
    <location>
        <position position="393"/>
    </location>
</feature>
<dbReference type="InterPro" id="IPR002317">
    <property type="entry name" value="Ser-tRNA-ligase_type_1"/>
</dbReference>
<dbReference type="Gene3D" id="1.10.287.40">
    <property type="entry name" value="Serine-tRNA synthetase, tRNA binding domain"/>
    <property type="match status" value="1"/>
</dbReference>
<dbReference type="AlphaFoldDB" id="A0A1G2CCT7"/>
<dbReference type="HAMAP" id="MF_00176">
    <property type="entry name" value="Ser_tRNA_synth_type1"/>
    <property type="match status" value="1"/>
</dbReference>
<feature type="binding site" evidence="7">
    <location>
        <position position="266"/>
    </location>
    <ligand>
        <name>L-serine</name>
        <dbReference type="ChEBI" id="CHEBI:33384"/>
    </ligand>
</feature>
<dbReference type="EC" id="6.1.1.11" evidence="6"/>
<dbReference type="EMBL" id="MHKY01000033">
    <property type="protein sequence ID" value="OGY98480.1"/>
    <property type="molecule type" value="Genomic_DNA"/>
</dbReference>
<evidence type="ECO:0000256" key="4">
    <source>
        <dbReference type="ARBA" id="ARBA00022917"/>
    </source>
</evidence>
<dbReference type="SUPFAM" id="SSF46589">
    <property type="entry name" value="tRNA-binding arm"/>
    <property type="match status" value="1"/>
</dbReference>
<evidence type="ECO:0000259" key="10">
    <source>
        <dbReference type="PROSITE" id="PS50862"/>
    </source>
</evidence>
<comment type="subunit">
    <text evidence="6">Homodimer. The tRNA molecule binds across the dimer.</text>
</comment>
<feature type="domain" description="Aminoacyl-transfer RNA synthetases class-II family profile" evidence="10">
    <location>
        <begin position="190"/>
        <end position="418"/>
    </location>
</feature>
<feature type="binding site" evidence="6">
    <location>
        <position position="393"/>
    </location>
    <ligand>
        <name>L-serine</name>
        <dbReference type="ChEBI" id="CHEBI:33384"/>
    </ligand>
</feature>
<dbReference type="SUPFAM" id="SSF55681">
    <property type="entry name" value="Class II aaRS and biotin synthetases"/>
    <property type="match status" value="1"/>
</dbReference>
<comment type="domain">
    <text evidence="6">Consists of two distinct domains, a catalytic core and a N-terminal extension that is involved in tRNA binding.</text>
</comment>
<dbReference type="GO" id="GO:0006434">
    <property type="term" value="P:seryl-tRNA aminoacylation"/>
    <property type="evidence" value="ECO:0007669"/>
    <property type="project" value="UniProtKB-UniRule"/>
</dbReference>
<accession>A0A1G2CCT7</accession>
<dbReference type="Pfam" id="PF02403">
    <property type="entry name" value="Seryl_tRNA_N"/>
    <property type="match status" value="1"/>
</dbReference>
<comment type="catalytic activity">
    <reaction evidence="6">
        <text>tRNA(Ser) + L-serine + ATP = L-seryl-tRNA(Ser) + AMP + diphosphate + H(+)</text>
        <dbReference type="Rhea" id="RHEA:12292"/>
        <dbReference type="Rhea" id="RHEA-COMP:9669"/>
        <dbReference type="Rhea" id="RHEA-COMP:9703"/>
        <dbReference type="ChEBI" id="CHEBI:15378"/>
        <dbReference type="ChEBI" id="CHEBI:30616"/>
        <dbReference type="ChEBI" id="CHEBI:33019"/>
        <dbReference type="ChEBI" id="CHEBI:33384"/>
        <dbReference type="ChEBI" id="CHEBI:78442"/>
        <dbReference type="ChEBI" id="CHEBI:78533"/>
        <dbReference type="ChEBI" id="CHEBI:456215"/>
        <dbReference type="EC" id="6.1.1.11"/>
    </reaction>
</comment>
<comment type="caution">
    <text evidence="11">The sequence shown here is derived from an EMBL/GenBank/DDBJ whole genome shotgun (WGS) entry which is preliminary data.</text>
</comment>
<feature type="binding site" evidence="7">
    <location>
        <position position="391"/>
    </location>
    <ligand>
        <name>L-serine</name>
        <dbReference type="ChEBI" id="CHEBI:33384"/>
    </ligand>
</feature>
<dbReference type="PRINTS" id="PR00981">
    <property type="entry name" value="TRNASYNTHSER"/>
</dbReference>
<dbReference type="GO" id="GO:0004828">
    <property type="term" value="F:serine-tRNA ligase activity"/>
    <property type="evidence" value="ECO:0007669"/>
    <property type="project" value="UniProtKB-UniRule"/>
</dbReference>
<reference evidence="11 12" key="1">
    <citation type="journal article" date="2016" name="Nat. Commun.">
        <title>Thousands of microbial genomes shed light on interconnected biogeochemical processes in an aquifer system.</title>
        <authorList>
            <person name="Anantharaman K."/>
            <person name="Brown C.T."/>
            <person name="Hug L.A."/>
            <person name="Sharon I."/>
            <person name="Castelle C.J."/>
            <person name="Probst A.J."/>
            <person name="Thomas B.C."/>
            <person name="Singh A."/>
            <person name="Wilkins M.J."/>
            <person name="Karaoz U."/>
            <person name="Brodie E.L."/>
            <person name="Williams K.H."/>
            <person name="Hubbard S.S."/>
            <person name="Banfield J.F."/>
        </authorList>
    </citation>
    <scope>NUCLEOTIDE SEQUENCE [LARGE SCALE GENOMIC DNA]</scope>
</reference>
<evidence type="ECO:0000256" key="6">
    <source>
        <dbReference type="HAMAP-Rule" id="MF_00176"/>
    </source>
</evidence>
<keyword evidence="5 6" id="KW-0030">Aminoacyl-tRNA synthetase</keyword>
<sequence length="439" mass="49718">MIDVELIRNEPDHIRQGLKNKQADPALVDRFLALDGEWREGVKKLDELRHEQKKLGEERKIEEAKTLKTAIKELGGRVAELEAKRKETLLLIPNPPDETVPVGKDDTGNEVLREAGERPQFSFAPRSYVELSEKLGLVDTERAGKVSGARFGYLLSDAARLEFALVKLAMDFTTKRENLEAIIAEKNLSLDPRPFVPVVPPVLIRPEAMRAMGYVERGGDEIYYLEKDGLYLVGTSEQSVGPMHMDEVFEERDLPRRYIAFSTCFRREAGSYGKDTKGILRVHQFDKVEMFSTTTPEASREEHQLLLGVEEKLTQLLGIPYHVLAICTGDLGDPAAAKFDIEAWLPGQNEGKGEYRETHSTSNTTDFQARRLNIRYRSAKDRELRFVHMLNGTAFAIGRMLIAIMENYQTEQGTIRVPEALRSYVGKDEIKGEHDAERS</sequence>
<evidence type="ECO:0000256" key="3">
    <source>
        <dbReference type="ARBA" id="ARBA00022840"/>
    </source>
</evidence>
<dbReference type="NCBIfam" id="TIGR00414">
    <property type="entry name" value="serS"/>
    <property type="match status" value="1"/>
</dbReference>
<dbReference type="PIRSF" id="PIRSF001529">
    <property type="entry name" value="Ser-tRNA-synth_IIa"/>
    <property type="match status" value="1"/>
</dbReference>
<name>A0A1G2CCT7_9BACT</name>
<evidence type="ECO:0000256" key="5">
    <source>
        <dbReference type="ARBA" id="ARBA00023146"/>
    </source>
</evidence>
<keyword evidence="3 6" id="KW-0067">ATP-binding</keyword>
<dbReference type="InterPro" id="IPR002314">
    <property type="entry name" value="aa-tRNA-synt_IIb"/>
</dbReference>
<feature type="binding site" evidence="7">
    <location>
        <position position="235"/>
    </location>
    <ligand>
        <name>L-serine</name>
        <dbReference type="ChEBI" id="CHEBI:33384"/>
    </ligand>
</feature>
<keyword evidence="4 6" id="KW-0648">Protein biosynthesis</keyword>
<comment type="similarity">
    <text evidence="6">Belongs to the class-II aminoacyl-tRNA synthetase family. Type-1 seryl-tRNA synthetase subfamily.</text>
</comment>
<feature type="binding site" evidence="6">
    <location>
        <begin position="235"/>
        <end position="237"/>
    </location>
    <ligand>
        <name>L-serine</name>
        <dbReference type="ChEBI" id="CHEBI:33384"/>
    </ligand>
</feature>
<dbReference type="InterPro" id="IPR006195">
    <property type="entry name" value="aa-tRNA-synth_II"/>
</dbReference>
<dbReference type="InterPro" id="IPR033729">
    <property type="entry name" value="SerRS_core"/>
</dbReference>
<comment type="function">
    <text evidence="6">Catalyzes the attachment of serine to tRNA(Ser). Is also able to aminoacylate tRNA(Sec) with serine, to form the misacylated tRNA L-seryl-tRNA(Sec), which will be further converted into selenocysteinyl-tRNA(Sec).</text>
</comment>
<dbReference type="InterPro" id="IPR010978">
    <property type="entry name" value="tRNA-bd_arm"/>
</dbReference>
<protein>
    <recommendedName>
        <fullName evidence="6">Serine--tRNA ligase</fullName>
        <ecNumber evidence="6">6.1.1.11</ecNumber>
    </recommendedName>
    <alternativeName>
        <fullName evidence="6">Seryl-tRNA synthetase</fullName>
        <shortName evidence="6">SerRS</shortName>
    </alternativeName>
    <alternativeName>
        <fullName evidence="6">Seryl-tRNA(Ser/Sec) synthetase</fullName>
    </alternativeName>
</protein>
<dbReference type="UniPathway" id="UPA00906">
    <property type="reaction ID" value="UER00895"/>
</dbReference>
<evidence type="ECO:0000256" key="9">
    <source>
        <dbReference type="SAM" id="Coils"/>
    </source>
</evidence>
<dbReference type="InterPro" id="IPR045864">
    <property type="entry name" value="aa-tRNA-synth_II/BPL/LPL"/>
</dbReference>
<feature type="binding site" evidence="6 8">
    <location>
        <begin position="266"/>
        <end position="268"/>
    </location>
    <ligand>
        <name>ATP</name>
        <dbReference type="ChEBI" id="CHEBI:30616"/>
    </ligand>
</feature>
<evidence type="ECO:0000313" key="12">
    <source>
        <dbReference type="Proteomes" id="UP000178796"/>
    </source>
</evidence>
<keyword evidence="2 6" id="KW-0547">Nucleotide-binding</keyword>
<evidence type="ECO:0000256" key="1">
    <source>
        <dbReference type="ARBA" id="ARBA00022598"/>
    </source>
</evidence>
<keyword evidence="6" id="KW-0963">Cytoplasm</keyword>
<dbReference type="CDD" id="cd00770">
    <property type="entry name" value="SerRS_core"/>
    <property type="match status" value="1"/>
</dbReference>
<dbReference type="Proteomes" id="UP000178796">
    <property type="component" value="Unassembled WGS sequence"/>
</dbReference>
<feature type="binding site" evidence="6 8">
    <location>
        <begin position="357"/>
        <end position="360"/>
    </location>
    <ligand>
        <name>ATP</name>
        <dbReference type="ChEBI" id="CHEBI:30616"/>
    </ligand>
</feature>
<dbReference type="GO" id="GO:0005524">
    <property type="term" value="F:ATP binding"/>
    <property type="evidence" value="ECO:0007669"/>
    <property type="project" value="UniProtKB-UniRule"/>
</dbReference>
<feature type="binding site" evidence="6 7">
    <location>
        <position position="289"/>
    </location>
    <ligand>
        <name>L-serine</name>
        <dbReference type="ChEBI" id="CHEBI:33384"/>
    </ligand>
</feature>
<dbReference type="GO" id="GO:0016260">
    <property type="term" value="P:selenocysteine biosynthetic process"/>
    <property type="evidence" value="ECO:0007669"/>
    <property type="project" value="UniProtKB-UniRule"/>
</dbReference>